<reference evidence="3 4" key="1">
    <citation type="submission" date="2021-03" db="EMBL/GenBank/DDBJ databases">
        <title>Comparative Genomics and Metabolomics in the genus Turicibacter.</title>
        <authorList>
            <person name="Maki J."/>
            <person name="Looft T."/>
        </authorList>
    </citation>
    <scope>NUCLEOTIDE SEQUENCE [LARGE SCALE GENOMIC DNA]</scope>
    <source>
        <strain evidence="3 4">MMM721</strain>
    </source>
</reference>
<sequence length="307" mass="36316">MYNKLSNQSMSIEDKKREYLIKTLSRTKRKDYENYIINRIYHKLNRLDVKPVTQQYVKRSDGRYALIDLYFPQINYGIECDEKYHLEHDEEDRIRTLSIEEMLDSVEETQGFILRRVKAYESIDSIENQINDIVHEIQTILINRQIKPWVVKLDAAEESIKKQIIRVEDHLEFDKITMIARCFGKNYKGYQKSGIPLGEGYSVWCPKLAVMVEGKAEAVANGWINTLSSDWNYIYEENHKKGDIRYAVGETNQYRIIFAKSKNNLGQNYYRFLGVFQFDKKHSTKSKNVYVRVATEINLTPWLNHSL</sequence>
<organism evidence="3 4">
    <name type="scientific">Turicibacter bilis</name>
    <dbReference type="NCBI Taxonomy" id="2735723"/>
    <lineage>
        <taxon>Bacteria</taxon>
        <taxon>Bacillati</taxon>
        <taxon>Bacillota</taxon>
        <taxon>Erysipelotrichia</taxon>
        <taxon>Erysipelotrichales</taxon>
        <taxon>Turicibacteraceae</taxon>
        <taxon>Turicibacter</taxon>
    </lineage>
</organism>
<name>A0ABY5JN27_9FIRM</name>
<evidence type="ECO:0008006" key="5">
    <source>
        <dbReference type="Google" id="ProtNLM"/>
    </source>
</evidence>
<dbReference type="InterPro" id="IPR048797">
    <property type="entry name" value="PvuRts1I-like_N"/>
</dbReference>
<evidence type="ECO:0000259" key="2">
    <source>
        <dbReference type="Pfam" id="PF21598"/>
    </source>
</evidence>
<feature type="domain" description="PvuRts1 I-like SET and RING associated" evidence="1">
    <location>
        <begin position="159"/>
        <end position="299"/>
    </location>
</feature>
<protein>
    <recommendedName>
        <fullName evidence="5">SET and RING associated domain-containing protein</fullName>
    </recommendedName>
</protein>
<dbReference type="EMBL" id="CP071249">
    <property type="protein sequence ID" value="UUF06413.1"/>
    <property type="molecule type" value="Genomic_DNA"/>
</dbReference>
<accession>A0ABY5JN27</accession>
<gene>
    <name evidence="3" type="ORF">J0J69_02145</name>
</gene>
<dbReference type="RefSeq" id="WP_212725819.1">
    <property type="nucleotide sequence ID" value="NZ_CP071249.1"/>
</dbReference>
<dbReference type="InterPro" id="IPR040674">
    <property type="entry name" value="PvuRts1I-like_SRA"/>
</dbReference>
<feature type="domain" description="Restriction endonuclease PvuRts1 I-like N-terminal" evidence="2">
    <location>
        <begin position="18"/>
        <end position="130"/>
    </location>
</feature>
<evidence type="ECO:0000313" key="3">
    <source>
        <dbReference type="EMBL" id="UUF06413.1"/>
    </source>
</evidence>
<keyword evidence="4" id="KW-1185">Reference proteome</keyword>
<proteinExistence type="predicted"/>
<dbReference type="Proteomes" id="UP001058016">
    <property type="component" value="Chromosome"/>
</dbReference>
<dbReference type="Pfam" id="PF18491">
    <property type="entry name" value="SRA"/>
    <property type="match status" value="1"/>
</dbReference>
<evidence type="ECO:0000259" key="1">
    <source>
        <dbReference type="Pfam" id="PF18491"/>
    </source>
</evidence>
<evidence type="ECO:0000313" key="4">
    <source>
        <dbReference type="Proteomes" id="UP001058016"/>
    </source>
</evidence>
<dbReference type="Pfam" id="PF21598">
    <property type="entry name" value="PvuRts1I-like_N"/>
    <property type="match status" value="1"/>
</dbReference>